<feature type="compositionally biased region" description="Pro residues" evidence="1">
    <location>
        <begin position="228"/>
        <end position="246"/>
    </location>
</feature>
<evidence type="ECO:0000256" key="2">
    <source>
        <dbReference type="SAM" id="Phobius"/>
    </source>
</evidence>
<organism evidence="3 4">
    <name type="scientific">Kitasatospora cheerisanensis KCTC 2395</name>
    <dbReference type="NCBI Taxonomy" id="1348663"/>
    <lineage>
        <taxon>Bacteria</taxon>
        <taxon>Bacillati</taxon>
        <taxon>Actinomycetota</taxon>
        <taxon>Actinomycetes</taxon>
        <taxon>Kitasatosporales</taxon>
        <taxon>Streptomycetaceae</taxon>
        <taxon>Kitasatospora</taxon>
    </lineage>
</organism>
<keyword evidence="4" id="KW-1185">Reference proteome</keyword>
<evidence type="ECO:0000313" key="4">
    <source>
        <dbReference type="Proteomes" id="UP000027178"/>
    </source>
</evidence>
<protein>
    <submittedName>
        <fullName evidence="3">Uncharacterized protein</fullName>
    </submittedName>
</protein>
<evidence type="ECO:0000256" key="1">
    <source>
        <dbReference type="SAM" id="MobiDB-lite"/>
    </source>
</evidence>
<dbReference type="OrthoDB" id="4350890at2"/>
<keyword evidence="2" id="KW-0472">Membrane</keyword>
<feature type="transmembrane region" description="Helical" evidence="2">
    <location>
        <begin position="21"/>
        <end position="40"/>
    </location>
</feature>
<keyword evidence="2" id="KW-0812">Transmembrane</keyword>
<dbReference type="Proteomes" id="UP000027178">
    <property type="component" value="Unassembled WGS sequence"/>
</dbReference>
<feature type="transmembrane region" description="Helical" evidence="2">
    <location>
        <begin position="97"/>
        <end position="117"/>
    </location>
</feature>
<proteinExistence type="predicted"/>
<dbReference type="AlphaFoldDB" id="A0A066Z825"/>
<gene>
    <name evidence="3" type="ORF">KCH_21270</name>
</gene>
<feature type="transmembrane region" description="Helical" evidence="2">
    <location>
        <begin position="60"/>
        <end position="85"/>
    </location>
</feature>
<dbReference type="RefSeq" id="WP_051652932.1">
    <property type="nucleotide sequence ID" value="NZ_KK853997.1"/>
</dbReference>
<evidence type="ECO:0000313" key="3">
    <source>
        <dbReference type="EMBL" id="KDN86310.1"/>
    </source>
</evidence>
<name>A0A066Z825_9ACTN</name>
<reference evidence="3 4" key="1">
    <citation type="submission" date="2014-05" db="EMBL/GenBank/DDBJ databases">
        <title>Draft Genome Sequence of Kitasatospora cheerisanensis KCTC 2395.</title>
        <authorList>
            <person name="Nam D.H."/>
        </authorList>
    </citation>
    <scope>NUCLEOTIDE SEQUENCE [LARGE SCALE GENOMIC DNA]</scope>
    <source>
        <strain evidence="3 4">KCTC 2395</strain>
    </source>
</reference>
<feature type="compositionally biased region" description="Pro residues" evidence="1">
    <location>
        <begin position="179"/>
        <end position="210"/>
    </location>
</feature>
<sequence>MAFVQPPPPAPRAGARGLPGIGVLLLIQVVVELAILGYDLSQAGVHYLPIALGVPLDAQYFVPAPVMFTGLDTALVVASLVLAFAAFGRRPWARAGAVVACGLKGYIAATGLITLLIRDSDVLLDRGFAWTLLSATMVVNVLIALVVALVAVAGREPSTPVAGPYGNRPPLQSGWGVPHQPPAPAAGYQPPYPGQQPHTPPPPRQQPQHPPVDRPQQPAAEPGAAYAYPPPPPAPPAPPAQPPGLS</sequence>
<feature type="transmembrane region" description="Helical" evidence="2">
    <location>
        <begin position="129"/>
        <end position="152"/>
    </location>
</feature>
<dbReference type="HOGENOM" id="CLU_1127902_0_0_11"/>
<dbReference type="eggNOG" id="ENOG50320U3">
    <property type="taxonomic scope" value="Bacteria"/>
</dbReference>
<dbReference type="EMBL" id="JNBY01000073">
    <property type="protein sequence ID" value="KDN86310.1"/>
    <property type="molecule type" value="Genomic_DNA"/>
</dbReference>
<keyword evidence="2" id="KW-1133">Transmembrane helix</keyword>
<dbReference type="PATRIC" id="fig|1348663.4.peg.2056"/>
<feature type="compositionally biased region" description="Low complexity" evidence="1">
    <location>
        <begin position="214"/>
        <end position="227"/>
    </location>
</feature>
<accession>A0A066Z825</accession>
<feature type="region of interest" description="Disordered" evidence="1">
    <location>
        <begin position="158"/>
        <end position="246"/>
    </location>
</feature>
<comment type="caution">
    <text evidence="3">The sequence shown here is derived from an EMBL/GenBank/DDBJ whole genome shotgun (WGS) entry which is preliminary data.</text>
</comment>